<evidence type="ECO:0000256" key="2">
    <source>
        <dbReference type="SAM" id="MobiDB-lite"/>
    </source>
</evidence>
<organism evidence="3 4">
    <name type="scientific">Flavobacterium macrobrachii</name>
    <dbReference type="NCBI Taxonomy" id="591204"/>
    <lineage>
        <taxon>Bacteria</taxon>
        <taxon>Pseudomonadati</taxon>
        <taxon>Bacteroidota</taxon>
        <taxon>Flavobacteriia</taxon>
        <taxon>Flavobacteriales</taxon>
        <taxon>Flavobacteriaceae</taxon>
        <taxon>Flavobacterium</taxon>
    </lineage>
</organism>
<evidence type="ECO:0000313" key="3">
    <source>
        <dbReference type="EMBL" id="MBM6498600.1"/>
    </source>
</evidence>
<gene>
    <name evidence="3" type="ORF">H9X54_004695</name>
</gene>
<dbReference type="EMBL" id="JACSOD020000442">
    <property type="protein sequence ID" value="MBM6498600.1"/>
    <property type="molecule type" value="Genomic_DNA"/>
</dbReference>
<feature type="region of interest" description="Disordered" evidence="2">
    <location>
        <begin position="118"/>
        <end position="148"/>
    </location>
</feature>
<protein>
    <submittedName>
        <fullName evidence="3">Uncharacterized protein</fullName>
    </submittedName>
</protein>
<proteinExistence type="predicted"/>
<feature type="compositionally biased region" description="Basic and acidic residues" evidence="2">
    <location>
        <begin position="132"/>
        <end position="143"/>
    </location>
</feature>
<keyword evidence="4" id="KW-1185">Reference proteome</keyword>
<comment type="caution">
    <text evidence="3">The sequence shown here is derived from an EMBL/GenBank/DDBJ whole genome shotgun (WGS) entry which is preliminary data.</text>
</comment>
<sequence length="323" mass="37563">MKKRLEAELISIAHRILKLKNKSEIDQLYKETRKLYEALSILKFHEENYAVLKNEVSHEEIEQKVESFLAQEEITTPIDLPIVENEPIAEAKEEIIETIEEVEEEEPIVVGEIILEEEDEVEDESFEDNDVAEAKDKEDHESDALAGGNFKPAFELSFEAEDETETEEEPEIEAVIEETQPEVIEEKKPEPVEAKQVTMDDIFGDSYKEPVFVKPNEVTLNDKFISVFDQEQKEKDEPKVVSLNDVLSNSISISLNDRVAFVKHLFNESNEDYNRVLSQLNTFDTFADAKNFLNEMVIPEYNYWVGKEEYLERFLEIVEKKFK</sequence>
<feature type="coiled-coil region" evidence="1">
    <location>
        <begin position="2"/>
        <end position="62"/>
    </location>
</feature>
<dbReference type="Proteomes" id="UP000759529">
    <property type="component" value="Unassembled WGS sequence"/>
</dbReference>
<evidence type="ECO:0000256" key="1">
    <source>
        <dbReference type="SAM" id="Coils"/>
    </source>
</evidence>
<feature type="compositionally biased region" description="Acidic residues" evidence="2">
    <location>
        <begin position="118"/>
        <end position="131"/>
    </location>
</feature>
<reference evidence="3 4" key="1">
    <citation type="submission" date="2021-02" db="EMBL/GenBank/DDBJ databases">
        <authorList>
            <person name="Jung H.S."/>
            <person name="Chun B.H."/>
            <person name="Jeon C.O."/>
        </authorList>
    </citation>
    <scope>NUCLEOTIDE SEQUENCE [LARGE SCALE GENOMIC DNA]</scope>
    <source>
        <strain evidence="3 4">LMG 25203</strain>
    </source>
</reference>
<dbReference type="RefSeq" id="WP_187658350.1">
    <property type="nucleotide sequence ID" value="NZ_JACSOD020000442.1"/>
</dbReference>
<evidence type="ECO:0000313" key="4">
    <source>
        <dbReference type="Proteomes" id="UP000759529"/>
    </source>
</evidence>
<name>A0ABS2CUJ7_9FLAO</name>
<accession>A0ABS2CUJ7</accession>
<keyword evidence="1" id="KW-0175">Coiled coil</keyword>